<gene>
    <name evidence="1" type="ORF">HCEG_01392</name>
</gene>
<reference evidence="2" key="1">
    <citation type="submission" date="2008-07" db="EMBL/GenBank/DDBJ databases">
        <title>Annotation of Ajellomyces capsulatus strain H88.</title>
        <authorList>
            <person name="Champion M."/>
            <person name="Cuomo C."/>
            <person name="Ma L.-J."/>
            <person name="Henn M.R."/>
            <person name="Sil A."/>
            <person name="Goldman B."/>
            <person name="Young S.K."/>
            <person name="Kodira C.D."/>
            <person name="Zeng Q."/>
            <person name="Koehrsen M."/>
            <person name="Alvarado L."/>
            <person name="Berlin A."/>
            <person name="Borenstein D."/>
            <person name="Chen Z."/>
            <person name="Engels R."/>
            <person name="Freedman E."/>
            <person name="Gellesch M."/>
            <person name="Goldberg J."/>
            <person name="Griggs A."/>
            <person name="Gujja S."/>
            <person name="Heiman D."/>
            <person name="Hepburn T."/>
            <person name="Howarth C."/>
            <person name="Jen D."/>
            <person name="Larson L."/>
            <person name="Lewis B."/>
            <person name="Mehta T."/>
            <person name="Park D."/>
            <person name="Pearson M."/>
            <person name="Roberts A."/>
            <person name="Saif S."/>
            <person name="Shea T."/>
            <person name="Shenoy N."/>
            <person name="Sisk P."/>
            <person name="Stolte C."/>
            <person name="Sykes S."/>
            <person name="Walk T."/>
            <person name="White J."/>
            <person name="Yandava C."/>
            <person name="Klein B."/>
            <person name="McEwen J.G."/>
            <person name="Puccia R."/>
            <person name="Goldman G.H."/>
            <person name="Felipe M.S."/>
            <person name="Nino-Vega G."/>
            <person name="San-Blas G."/>
            <person name="Taylor J."/>
            <person name="Mendoza L."/>
            <person name="Galagan J."/>
            <person name="Nusbaum C."/>
            <person name="Birren B."/>
        </authorList>
    </citation>
    <scope>NUCLEOTIDE SEQUENCE [LARGE SCALE GENOMIC DNA]</scope>
    <source>
        <strain evidence="2">H88</strain>
    </source>
</reference>
<evidence type="ECO:0000313" key="2">
    <source>
        <dbReference type="Proteomes" id="UP000008142"/>
    </source>
</evidence>
<dbReference type="Proteomes" id="UP000008142">
    <property type="component" value="Unassembled WGS sequence"/>
</dbReference>
<accession>F0U4Y7</accession>
<proteinExistence type="predicted"/>
<evidence type="ECO:0000313" key="1">
    <source>
        <dbReference type="EMBL" id="EGC42030.1"/>
    </source>
</evidence>
<dbReference type="EMBL" id="DS990636">
    <property type="protein sequence ID" value="EGC42030.1"/>
    <property type="molecule type" value="Genomic_DNA"/>
</dbReference>
<organism evidence="2">
    <name type="scientific">Ajellomyces capsulatus (strain H88)</name>
    <name type="common">Darling's disease fungus</name>
    <name type="synonym">Histoplasma capsulatum</name>
    <dbReference type="NCBI Taxonomy" id="544711"/>
    <lineage>
        <taxon>Eukaryota</taxon>
        <taxon>Fungi</taxon>
        <taxon>Dikarya</taxon>
        <taxon>Ascomycota</taxon>
        <taxon>Pezizomycotina</taxon>
        <taxon>Eurotiomycetes</taxon>
        <taxon>Eurotiomycetidae</taxon>
        <taxon>Onygenales</taxon>
        <taxon>Ajellomycetaceae</taxon>
        <taxon>Histoplasma</taxon>
    </lineage>
</organism>
<protein>
    <submittedName>
        <fullName evidence="1">Predicted protein</fullName>
    </submittedName>
</protein>
<dbReference type="HOGENOM" id="CLU_2305202_0_0_1"/>
<sequence length="100" mass="11021">MEKTSPRKFTRTLLHQGGDGAPVLEHKDFGNLTISRHPLGIMGAEIPADAQDALASSSELASGWGRDYRICDWLYHGEARKLAHLCLSAPWDEAHKIQGN</sequence>
<name>F0U4Y7_AJEC8</name>
<dbReference type="AlphaFoldDB" id="F0U4Y7"/>